<sequence>MFAGAVQVIDTTLALRDPAKSSGSYHATVALTAVDTVQLEQEVGLYPPELVKKIQDTYMFTPMTPDLHVEELLYILSESWAKYVLGHSEQGLHG</sequence>
<dbReference type="STRING" id="42673.A0A2K0VUY5"/>
<gene>
    <name evidence="1" type="ORF">FNYG_12806</name>
</gene>
<dbReference type="AlphaFoldDB" id="A0A2K0VUY5"/>
<dbReference type="Proteomes" id="UP000236664">
    <property type="component" value="Unassembled WGS sequence"/>
</dbReference>
<accession>A0A2K0VUY5</accession>
<dbReference type="OrthoDB" id="2308815at2759"/>
<keyword evidence="2" id="KW-1185">Reference proteome</keyword>
<protein>
    <submittedName>
        <fullName evidence="1">Uncharacterized protein</fullName>
    </submittedName>
</protein>
<evidence type="ECO:0000313" key="1">
    <source>
        <dbReference type="EMBL" id="PNP73847.1"/>
    </source>
</evidence>
<proteinExistence type="predicted"/>
<dbReference type="EMBL" id="MTQA01000241">
    <property type="protein sequence ID" value="PNP73847.1"/>
    <property type="molecule type" value="Genomic_DNA"/>
</dbReference>
<comment type="caution">
    <text evidence="1">The sequence shown here is derived from an EMBL/GenBank/DDBJ whole genome shotgun (WGS) entry which is preliminary data.</text>
</comment>
<name>A0A2K0VUY5_GIBNY</name>
<reference evidence="1 2" key="1">
    <citation type="submission" date="2017-06" db="EMBL/GenBank/DDBJ databases">
        <title>Genome of Fusarium nygamai isolate CS10214.</title>
        <authorList>
            <person name="Gardiner D.M."/>
            <person name="Obanor F."/>
            <person name="Kazan K."/>
        </authorList>
    </citation>
    <scope>NUCLEOTIDE SEQUENCE [LARGE SCALE GENOMIC DNA]</scope>
    <source>
        <strain evidence="1 2">CS10214</strain>
    </source>
</reference>
<organism evidence="1 2">
    <name type="scientific">Gibberella nygamai</name>
    <name type="common">Bean root rot disease fungus</name>
    <name type="synonym">Fusarium nygamai</name>
    <dbReference type="NCBI Taxonomy" id="42673"/>
    <lineage>
        <taxon>Eukaryota</taxon>
        <taxon>Fungi</taxon>
        <taxon>Dikarya</taxon>
        <taxon>Ascomycota</taxon>
        <taxon>Pezizomycotina</taxon>
        <taxon>Sordariomycetes</taxon>
        <taxon>Hypocreomycetidae</taxon>
        <taxon>Hypocreales</taxon>
        <taxon>Nectriaceae</taxon>
        <taxon>Fusarium</taxon>
        <taxon>Fusarium fujikuroi species complex</taxon>
    </lineage>
</organism>
<evidence type="ECO:0000313" key="2">
    <source>
        <dbReference type="Proteomes" id="UP000236664"/>
    </source>
</evidence>